<evidence type="ECO:0000256" key="1">
    <source>
        <dbReference type="SAM" id="SignalP"/>
    </source>
</evidence>
<sequence>MLYTFRTFVLLCCVLSASAFLTAPKPRFSSELGIVPNDQESVLDKVKRVFSAAPEIDDSFEKLVQSNFPGAISNSVLETRTVSALAAKNYTGSNTLLATSLCCDELARQLEDDFVKIYGNNFNLGGLSGFPFAGNTGFGAMAAHIPDDGYCLIVYGPHVGVAQDGTVGKVERNGIKLVDNCCGSAIAASNYLRGITDGGAPITTKIQTFTDFQQGAVQELILPHGKRLASAYSRMVELPFALYDSQDMLLRDIVMTGISGTKKGIALLGGIQINTGPTTQDYFKPLRFDFLNSKGDLVEDMLPLITN</sequence>
<gene>
    <name evidence="3" type="ORF">FJAP1339_LOCUS5158</name>
</gene>
<dbReference type="AlphaFoldDB" id="A0A7S2UYH2"/>
<dbReference type="InterPro" id="IPR040703">
    <property type="entry name" value="LCIB/C_CA"/>
</dbReference>
<feature type="signal peptide" evidence="1">
    <location>
        <begin position="1"/>
        <end position="19"/>
    </location>
</feature>
<feature type="domain" description="Limiting CO2-inducible protein B/C beta carbonyic anhydrase" evidence="2">
    <location>
        <begin position="72"/>
        <end position="290"/>
    </location>
</feature>
<accession>A0A7S2UYH2</accession>
<evidence type="ECO:0000259" key="2">
    <source>
        <dbReference type="Pfam" id="PF18599"/>
    </source>
</evidence>
<dbReference type="PANTHER" id="PTHR38016:SF1">
    <property type="entry name" value="LIMITING CO2-INDUCIBLE PROTEIN B_C BETA CARBONYIC ANHYDRASE DOMAIN-CONTAINING PROTEIN"/>
    <property type="match status" value="1"/>
</dbReference>
<dbReference type="PANTHER" id="PTHR38016">
    <property type="entry name" value="UNNAMED PRODUCT"/>
    <property type="match status" value="1"/>
</dbReference>
<reference evidence="3" key="1">
    <citation type="submission" date="2021-01" db="EMBL/GenBank/DDBJ databases">
        <authorList>
            <person name="Corre E."/>
            <person name="Pelletier E."/>
            <person name="Niang G."/>
            <person name="Scheremetjew M."/>
            <person name="Finn R."/>
            <person name="Kale V."/>
            <person name="Holt S."/>
            <person name="Cochrane G."/>
            <person name="Meng A."/>
            <person name="Brown T."/>
            <person name="Cohen L."/>
        </authorList>
    </citation>
    <scope>NUCLEOTIDE SEQUENCE</scope>
    <source>
        <strain evidence="3">CCMP1661</strain>
    </source>
</reference>
<organism evidence="3">
    <name type="scientific">Fibrocapsa japonica</name>
    <dbReference type="NCBI Taxonomy" id="94617"/>
    <lineage>
        <taxon>Eukaryota</taxon>
        <taxon>Sar</taxon>
        <taxon>Stramenopiles</taxon>
        <taxon>Ochrophyta</taxon>
        <taxon>Raphidophyceae</taxon>
        <taxon>Chattonellales</taxon>
        <taxon>Chattonellaceae</taxon>
        <taxon>Fibrocapsa</taxon>
    </lineage>
</organism>
<dbReference type="EMBL" id="HBHR01010752">
    <property type="protein sequence ID" value="CAD9862626.1"/>
    <property type="molecule type" value="Transcribed_RNA"/>
</dbReference>
<proteinExistence type="predicted"/>
<protein>
    <recommendedName>
        <fullName evidence="2">Limiting CO2-inducible protein B/C beta carbonyic anhydrase domain-containing protein</fullName>
    </recommendedName>
</protein>
<feature type="chain" id="PRO_5030826693" description="Limiting CO2-inducible protein B/C beta carbonyic anhydrase domain-containing protein" evidence="1">
    <location>
        <begin position="20"/>
        <end position="307"/>
    </location>
</feature>
<keyword evidence="1" id="KW-0732">Signal</keyword>
<dbReference type="Pfam" id="PF18599">
    <property type="entry name" value="LCIB_C_CA"/>
    <property type="match status" value="1"/>
</dbReference>
<evidence type="ECO:0000313" key="3">
    <source>
        <dbReference type="EMBL" id="CAD9862626.1"/>
    </source>
</evidence>
<name>A0A7S2UYH2_9STRA</name>